<evidence type="ECO:0000313" key="2">
    <source>
        <dbReference type="EMBL" id="KAF2074949.1"/>
    </source>
</evidence>
<feature type="region of interest" description="Disordered" evidence="1">
    <location>
        <begin position="95"/>
        <end position="127"/>
    </location>
</feature>
<organism evidence="2 3">
    <name type="scientific">Polysphondylium violaceum</name>
    <dbReference type="NCBI Taxonomy" id="133409"/>
    <lineage>
        <taxon>Eukaryota</taxon>
        <taxon>Amoebozoa</taxon>
        <taxon>Evosea</taxon>
        <taxon>Eumycetozoa</taxon>
        <taxon>Dictyostelia</taxon>
        <taxon>Dictyosteliales</taxon>
        <taxon>Dictyosteliaceae</taxon>
        <taxon>Polysphondylium</taxon>
    </lineage>
</organism>
<accession>A0A8J4PZ87</accession>
<dbReference type="AlphaFoldDB" id="A0A8J4PZ87"/>
<dbReference type="EMBL" id="AJWJ01000121">
    <property type="protein sequence ID" value="KAF2074949.1"/>
    <property type="molecule type" value="Genomic_DNA"/>
</dbReference>
<proteinExistence type="predicted"/>
<dbReference type="OrthoDB" id="20976at2759"/>
<keyword evidence="3" id="KW-1185">Reference proteome</keyword>
<feature type="region of interest" description="Disordered" evidence="1">
    <location>
        <begin position="1"/>
        <end position="26"/>
    </location>
</feature>
<comment type="caution">
    <text evidence="2">The sequence shown here is derived from an EMBL/GenBank/DDBJ whole genome shotgun (WGS) entry which is preliminary data.</text>
</comment>
<dbReference type="Proteomes" id="UP000695562">
    <property type="component" value="Unassembled WGS sequence"/>
</dbReference>
<protein>
    <submittedName>
        <fullName evidence="2">Uncharacterized protein</fullName>
    </submittedName>
</protein>
<gene>
    <name evidence="2" type="ORF">CYY_003735</name>
</gene>
<name>A0A8J4PZ87_9MYCE</name>
<evidence type="ECO:0000256" key="1">
    <source>
        <dbReference type="SAM" id="MobiDB-lite"/>
    </source>
</evidence>
<evidence type="ECO:0000313" key="3">
    <source>
        <dbReference type="Proteomes" id="UP000695562"/>
    </source>
</evidence>
<sequence length="251" mass="27675">MATPATTTPTTAADNSSTTTTPSTPTANNYHSLFLKYITPNTLPFKTGSSEGLLNQCALFARMFVSFSSFSTDPTPLSKKDIKLEKKLLKLTEAPKSKEEKKAAKDASKEEKKKSKDEKKKVKEDKKKVKVEQKTAKDYAKDKDEVRATAESIKTVRGIIDSMDNSISLYAPCMQFVKCPEGPAGLECKVLKESSIAQLKAEACWSSYLNSMLRCQEKGNGKCVTKNLGLARTCKNITGKSNFTFFDLDGY</sequence>
<reference evidence="2" key="1">
    <citation type="submission" date="2020-01" db="EMBL/GenBank/DDBJ databases">
        <title>Development of genomics and gene disruption for Polysphondylium violaceum indicates a role for the polyketide synthase stlB in stalk morphogenesis.</title>
        <authorList>
            <person name="Narita B."/>
            <person name="Kawabe Y."/>
            <person name="Kin K."/>
            <person name="Saito T."/>
            <person name="Gibbs R."/>
            <person name="Kuspa A."/>
            <person name="Muzny D."/>
            <person name="Queller D."/>
            <person name="Richards S."/>
            <person name="Strassman J."/>
            <person name="Sucgang R."/>
            <person name="Worley K."/>
            <person name="Schaap P."/>
        </authorList>
    </citation>
    <scope>NUCLEOTIDE SEQUENCE</scope>
    <source>
        <strain evidence="2">QSvi11</strain>
    </source>
</reference>